<keyword evidence="2" id="KW-0812">Transmembrane</keyword>
<feature type="coiled-coil region" evidence="1">
    <location>
        <begin position="79"/>
        <end position="106"/>
    </location>
</feature>
<organism evidence="3 4">
    <name type="scientific">Mycobacterium phage Phlei</name>
    <dbReference type="NCBI Taxonomy" id="1690684"/>
    <lineage>
        <taxon>Viruses</taxon>
        <taxon>Duplodnaviria</taxon>
        <taxon>Heunggongvirae</taxon>
        <taxon>Uroviricota</taxon>
        <taxon>Caudoviricetes</taxon>
        <taxon>Phleivirus</taxon>
        <taxon>Phleivirus Phlei</taxon>
    </lineage>
</organism>
<evidence type="ECO:0000313" key="4">
    <source>
        <dbReference type="Proteomes" id="UP000203948"/>
    </source>
</evidence>
<evidence type="ECO:0000256" key="2">
    <source>
        <dbReference type="SAM" id="Phobius"/>
    </source>
</evidence>
<dbReference type="KEGG" id="vg:26517054"/>
<keyword evidence="2" id="KW-0472">Membrane</keyword>
<sequence>MTKVRESAYYISGAVLYILGLVQVWTAVKGGGDIAAAVQGLGTLIAGTAPAYAGYKVGEQCKDGLFDEVAPADAVVTGVQQIVEAKAKAEKEIEAVKAAVSQATSDVPVVGPLVSLGLNQLK</sequence>
<protein>
    <recommendedName>
        <fullName evidence="5">Holin</fullName>
    </recommendedName>
</protein>
<evidence type="ECO:0000313" key="3">
    <source>
        <dbReference type="EMBL" id="ALA48120.1"/>
    </source>
</evidence>
<keyword evidence="2" id="KW-1133">Transmembrane helix</keyword>
<keyword evidence="4" id="KW-1185">Reference proteome</keyword>
<dbReference type="RefSeq" id="YP_009188001.1">
    <property type="nucleotide sequence ID" value="NC_028662.1"/>
</dbReference>
<feature type="transmembrane region" description="Helical" evidence="2">
    <location>
        <begin position="34"/>
        <end position="55"/>
    </location>
</feature>
<dbReference type="InterPro" id="IPR032121">
    <property type="entry name" value="Myco_phage_holin"/>
</dbReference>
<proteinExistence type="predicted"/>
<dbReference type="GeneID" id="26517054"/>
<evidence type="ECO:0000256" key="1">
    <source>
        <dbReference type="SAM" id="Coils"/>
    </source>
</evidence>
<dbReference type="Pfam" id="PF16081">
    <property type="entry name" value="Phage_holin_7_1"/>
    <property type="match status" value="1"/>
</dbReference>
<reference evidence="3 4" key="1">
    <citation type="journal article" date="2016" name="Arch. Virol.">
        <title>Genome sequence of a cluster A13 mycobacteriophage detected in Mycobacterium phlei over a half century ago.</title>
        <authorList>
            <person name="Marton S."/>
            <person name="Feher E."/>
            <person name="Horvath B."/>
            <person name="Haber K."/>
            <person name="Somogyi P."/>
            <person name="Minarovits J."/>
            <person name="Banyai K."/>
        </authorList>
    </citation>
    <scope>NUCLEOTIDE SEQUENCE [LARGE SCALE GENOMIC DNA]</scope>
</reference>
<name>A0A0N9BDP7_9CAUD</name>
<dbReference type="EMBL" id="KT206225">
    <property type="protein sequence ID" value="ALA48120.1"/>
    <property type="molecule type" value="Genomic_DNA"/>
</dbReference>
<feature type="transmembrane region" description="Helical" evidence="2">
    <location>
        <begin position="7"/>
        <end position="28"/>
    </location>
</feature>
<accession>A0A0N9BDP7</accession>
<dbReference type="OrthoDB" id="17713at10239"/>
<dbReference type="Proteomes" id="UP000203948">
    <property type="component" value="Segment"/>
</dbReference>
<keyword evidence="1" id="KW-0175">Coiled coil</keyword>
<evidence type="ECO:0008006" key="5">
    <source>
        <dbReference type="Google" id="ProtNLM"/>
    </source>
</evidence>